<dbReference type="SUPFAM" id="SSF56935">
    <property type="entry name" value="Porins"/>
    <property type="match status" value="1"/>
</dbReference>
<organism evidence="8 9">
    <name type="scientific">Limisphaera ngatamarikiensis</name>
    <dbReference type="NCBI Taxonomy" id="1324935"/>
    <lineage>
        <taxon>Bacteria</taxon>
        <taxon>Pseudomonadati</taxon>
        <taxon>Verrucomicrobiota</taxon>
        <taxon>Verrucomicrobiia</taxon>
        <taxon>Limisphaerales</taxon>
        <taxon>Limisphaeraceae</taxon>
        <taxon>Limisphaera</taxon>
    </lineage>
</organism>
<keyword evidence="2 4" id="KW-0472">Membrane</keyword>
<sequence>MLAPGRRRGWVAGGHAELVLWGFLLVMIGWGAIGRLPARGAEAGGVVEGRVVSGWDGAPLAGVTVTVRGTTLATVTDAEGRFRLGSVPAGRHVVVLSRPGFVRTVVTDVLVAEGETSRVDAHLRPEFYEGEEYVVTAPEMNEQTAQLLELRRQSATILDAVSAEQFGRLAASDAADILERVPGVVVADGKHPVVRGLNERYVGVLLNGAEVPSPDPYRKSASLDMFPAGLIDSVTVAKSFTPDLPGDFSGGGVLLRTRSFPESFLFRSSAGLEFNTRASLRDDFLSGSGGSLDWLGMDDGTRALPAELDVPGLTIPRPVSNTGLPSNPAYATRIAEAERLNRLTRLMGSPEFAPTPMRAPPNHSFSLAAGDTVPLSEQAVGWFGGLTYQRKFTLWEGPNNRYSPGLNQTIMPRKLFQDMQGVEEVTWAAVANVAWRPVQGHEFNFTFYRNQNSDFVARTQRGTITDDPGMTFVMHRLHWTERSLESFQLNGDHRFAGTNGSRLEWLAALATTRQEEPDARFFHYRTDGFIFEPDHQSLPTPSKPTRYFRDLEETNRKVKGDVTMPWTDGAGREWRLKWGGAWLGSERTFSDREIYYEGQFGPSAAYPFLGDANAFLPPGSLGYTAVTNANGRILYTWNRYIQTRESRYDARQEIPAAYWMVEVPVGERFRWLGGVRFERTELEAHSVSYVANATTGLPENTASLGRDDFLPAVGLTWQMRSNMQIRLHYSETVARPTFRELAAYRSYDPVTDEILEGNPRLKMSDVKNYDLRWEWFPGPGEVLAVSLFYKDLARAIERQYVNIGGEIVSFVNRPTAEVWGAELEFRRSLGFVHSSLQHVSLGLNAAWIESSVRLTEEEVRNRIEFLGDASDTRPLYDQSPYVVNVDVSWEIPRTGTLLTAAFNVSGPRIVIAGLATPDVYENPAPSLDLILDQRLGRHWRLRLTAKNVLDPAIERTYGEGSEAIYSRYHRGRLFGMSLSCEW</sequence>
<dbReference type="EMBL" id="JAAKYA010000072">
    <property type="protein sequence ID" value="NGO39846.1"/>
    <property type="molecule type" value="Genomic_DNA"/>
</dbReference>
<evidence type="ECO:0000313" key="9">
    <source>
        <dbReference type="Proteomes" id="UP000477311"/>
    </source>
</evidence>
<dbReference type="SUPFAM" id="SSF49464">
    <property type="entry name" value="Carboxypeptidase regulatory domain-like"/>
    <property type="match status" value="1"/>
</dbReference>
<keyword evidence="8" id="KW-0675">Receptor</keyword>
<comment type="subcellular location">
    <subcellularLocation>
        <location evidence="1 4">Cell outer membrane</location>
    </subcellularLocation>
</comment>
<dbReference type="InterPro" id="IPR012910">
    <property type="entry name" value="Plug_dom"/>
</dbReference>
<keyword evidence="3" id="KW-0998">Cell outer membrane</keyword>
<protein>
    <submittedName>
        <fullName evidence="8">TonB-dependent receptor</fullName>
    </submittedName>
</protein>
<dbReference type="Gene3D" id="2.40.170.20">
    <property type="entry name" value="TonB-dependent receptor, beta-barrel domain"/>
    <property type="match status" value="1"/>
</dbReference>
<dbReference type="RefSeq" id="WP_165108097.1">
    <property type="nucleotide sequence ID" value="NZ_JAAKYA010000072.1"/>
</dbReference>
<dbReference type="Gene3D" id="2.170.130.10">
    <property type="entry name" value="TonB-dependent receptor, plug domain"/>
    <property type="match status" value="1"/>
</dbReference>
<dbReference type="Pfam" id="PF07715">
    <property type="entry name" value="Plug"/>
    <property type="match status" value="1"/>
</dbReference>
<dbReference type="GO" id="GO:0009279">
    <property type="term" value="C:cell outer membrane"/>
    <property type="evidence" value="ECO:0007669"/>
    <property type="project" value="UniProtKB-SubCell"/>
</dbReference>
<dbReference type="AlphaFoldDB" id="A0A6M1RJE9"/>
<evidence type="ECO:0000256" key="3">
    <source>
        <dbReference type="ARBA" id="ARBA00023237"/>
    </source>
</evidence>
<reference evidence="8 9" key="1">
    <citation type="submission" date="2020-02" db="EMBL/GenBank/DDBJ databases">
        <title>Draft genome sequence of Limisphaera ngatamarikiensis NGM72.4T, a thermophilic Verrucomicrobia grouped in subdivision 3.</title>
        <authorList>
            <person name="Carere C.R."/>
            <person name="Steen J."/>
            <person name="Hugenholtz P."/>
            <person name="Stott M.B."/>
        </authorList>
    </citation>
    <scope>NUCLEOTIDE SEQUENCE [LARGE SCALE GENOMIC DNA]</scope>
    <source>
        <strain evidence="8 9">NGM72.4</strain>
    </source>
</reference>
<evidence type="ECO:0000259" key="6">
    <source>
        <dbReference type="Pfam" id="PF00593"/>
    </source>
</evidence>
<dbReference type="InterPro" id="IPR037066">
    <property type="entry name" value="Plug_dom_sf"/>
</dbReference>
<dbReference type="Pfam" id="PF13620">
    <property type="entry name" value="CarboxypepD_reg"/>
    <property type="match status" value="1"/>
</dbReference>
<dbReference type="InterPro" id="IPR008969">
    <property type="entry name" value="CarboxyPept-like_regulatory"/>
</dbReference>
<dbReference type="PANTHER" id="PTHR40980:SF5">
    <property type="entry name" value="TONB-DEPENDENT RECEPTOR"/>
    <property type="match status" value="1"/>
</dbReference>
<feature type="domain" description="TonB-dependent receptor-like beta-barrel" evidence="6">
    <location>
        <begin position="445"/>
        <end position="948"/>
    </location>
</feature>
<evidence type="ECO:0000256" key="2">
    <source>
        <dbReference type="ARBA" id="ARBA00023136"/>
    </source>
</evidence>
<feature type="transmembrane region" description="Helical" evidence="5">
    <location>
        <begin position="12"/>
        <end position="33"/>
    </location>
</feature>
<dbReference type="Proteomes" id="UP000477311">
    <property type="component" value="Unassembled WGS sequence"/>
</dbReference>
<name>A0A6M1RJE9_9BACT</name>
<accession>A0A6M1RJE9</accession>
<evidence type="ECO:0000256" key="4">
    <source>
        <dbReference type="RuleBase" id="RU003357"/>
    </source>
</evidence>
<comment type="similarity">
    <text evidence="4">Belongs to the TonB-dependent receptor family.</text>
</comment>
<evidence type="ECO:0000256" key="5">
    <source>
        <dbReference type="SAM" id="Phobius"/>
    </source>
</evidence>
<dbReference type="Pfam" id="PF00593">
    <property type="entry name" value="TonB_dep_Rec_b-barrel"/>
    <property type="match status" value="1"/>
</dbReference>
<keyword evidence="5" id="KW-0812">Transmembrane</keyword>
<dbReference type="Gene3D" id="2.60.40.1120">
    <property type="entry name" value="Carboxypeptidase-like, regulatory domain"/>
    <property type="match status" value="1"/>
</dbReference>
<keyword evidence="5" id="KW-1133">Transmembrane helix</keyword>
<proteinExistence type="inferred from homology"/>
<keyword evidence="9" id="KW-1185">Reference proteome</keyword>
<dbReference type="PANTHER" id="PTHR40980">
    <property type="entry name" value="PLUG DOMAIN-CONTAINING PROTEIN"/>
    <property type="match status" value="1"/>
</dbReference>
<feature type="domain" description="TonB-dependent receptor plug" evidence="7">
    <location>
        <begin position="153"/>
        <end position="253"/>
    </location>
</feature>
<gene>
    <name evidence="8" type="ORF">G4L39_10640</name>
</gene>
<keyword evidence="4" id="KW-0798">TonB box</keyword>
<evidence type="ECO:0000313" key="8">
    <source>
        <dbReference type="EMBL" id="NGO39846.1"/>
    </source>
</evidence>
<evidence type="ECO:0000259" key="7">
    <source>
        <dbReference type="Pfam" id="PF07715"/>
    </source>
</evidence>
<dbReference type="InterPro" id="IPR036942">
    <property type="entry name" value="Beta-barrel_TonB_sf"/>
</dbReference>
<evidence type="ECO:0000256" key="1">
    <source>
        <dbReference type="ARBA" id="ARBA00004442"/>
    </source>
</evidence>
<comment type="caution">
    <text evidence="8">The sequence shown here is derived from an EMBL/GenBank/DDBJ whole genome shotgun (WGS) entry which is preliminary data.</text>
</comment>
<dbReference type="InterPro" id="IPR000531">
    <property type="entry name" value="Beta-barrel_TonB"/>
</dbReference>